<evidence type="ECO:0000256" key="2">
    <source>
        <dbReference type="ARBA" id="ARBA00022801"/>
    </source>
</evidence>
<proteinExistence type="predicted"/>
<dbReference type="CDD" id="cd06779">
    <property type="entry name" value="cpPDZ_Deg_HtrA-like"/>
    <property type="match status" value="1"/>
</dbReference>
<organism evidence="7 8">
    <name type="scientific">Paenibacillus terreus</name>
    <dbReference type="NCBI Taxonomy" id="1387834"/>
    <lineage>
        <taxon>Bacteria</taxon>
        <taxon>Bacillati</taxon>
        <taxon>Bacillota</taxon>
        <taxon>Bacilli</taxon>
        <taxon>Bacillales</taxon>
        <taxon>Paenibacillaceae</taxon>
        <taxon>Paenibacillus</taxon>
    </lineage>
</organism>
<evidence type="ECO:0000256" key="5">
    <source>
        <dbReference type="SAM" id="Phobius"/>
    </source>
</evidence>
<evidence type="ECO:0000259" key="6">
    <source>
        <dbReference type="PROSITE" id="PS50106"/>
    </source>
</evidence>
<keyword evidence="1 7" id="KW-0645">Protease</keyword>
<dbReference type="InterPro" id="IPR001478">
    <property type="entry name" value="PDZ"/>
</dbReference>
<feature type="compositionally biased region" description="Polar residues" evidence="4">
    <location>
        <begin position="1"/>
        <end position="10"/>
    </location>
</feature>
<feature type="region of interest" description="Disordered" evidence="4">
    <location>
        <begin position="1"/>
        <end position="86"/>
    </location>
</feature>
<dbReference type="SMART" id="SM00228">
    <property type="entry name" value="PDZ"/>
    <property type="match status" value="1"/>
</dbReference>
<dbReference type="SUPFAM" id="SSF50156">
    <property type="entry name" value="PDZ domain-like"/>
    <property type="match status" value="1"/>
</dbReference>
<evidence type="ECO:0000313" key="7">
    <source>
        <dbReference type="EMBL" id="MFB5684706.1"/>
    </source>
</evidence>
<dbReference type="SUPFAM" id="SSF50494">
    <property type="entry name" value="Trypsin-like serine proteases"/>
    <property type="match status" value="1"/>
</dbReference>
<reference evidence="7 8" key="1">
    <citation type="submission" date="2024-09" db="EMBL/GenBank/DDBJ databases">
        <authorList>
            <person name="Ruan L."/>
        </authorList>
    </citation>
    <scope>NUCLEOTIDE SEQUENCE [LARGE SCALE GENOMIC DNA]</scope>
    <source>
        <strain evidence="7 8">D33</strain>
    </source>
</reference>
<dbReference type="EC" id="3.4.21.-" evidence="7"/>
<dbReference type="Proteomes" id="UP001580407">
    <property type="component" value="Unassembled WGS sequence"/>
</dbReference>
<evidence type="ECO:0000256" key="3">
    <source>
        <dbReference type="ARBA" id="ARBA00022825"/>
    </source>
</evidence>
<dbReference type="Gene3D" id="2.40.10.120">
    <property type="match status" value="1"/>
</dbReference>
<dbReference type="GO" id="GO:0008233">
    <property type="term" value="F:peptidase activity"/>
    <property type="evidence" value="ECO:0007669"/>
    <property type="project" value="UniProtKB-KW"/>
</dbReference>
<dbReference type="Pfam" id="PF13180">
    <property type="entry name" value="PDZ_2"/>
    <property type="match status" value="1"/>
</dbReference>
<feature type="transmembrane region" description="Helical" evidence="5">
    <location>
        <begin position="104"/>
        <end position="124"/>
    </location>
</feature>
<protein>
    <submittedName>
        <fullName evidence="7">S1C family serine protease</fullName>
        <ecNumber evidence="7">3.4.21.-</ecNumber>
    </submittedName>
</protein>
<keyword evidence="5" id="KW-0472">Membrane</keyword>
<dbReference type="PRINTS" id="PR00834">
    <property type="entry name" value="PROTEASES2C"/>
</dbReference>
<dbReference type="GO" id="GO:0006508">
    <property type="term" value="P:proteolysis"/>
    <property type="evidence" value="ECO:0007669"/>
    <property type="project" value="UniProtKB-KW"/>
</dbReference>
<keyword evidence="2 7" id="KW-0378">Hydrolase</keyword>
<evidence type="ECO:0000256" key="4">
    <source>
        <dbReference type="SAM" id="MobiDB-lite"/>
    </source>
</evidence>
<dbReference type="InterPro" id="IPR001940">
    <property type="entry name" value="Peptidase_S1C"/>
</dbReference>
<feature type="compositionally biased region" description="Basic and acidic residues" evidence="4">
    <location>
        <begin position="11"/>
        <end position="23"/>
    </location>
</feature>
<comment type="caution">
    <text evidence="7">The sequence shown here is derived from an EMBL/GenBank/DDBJ whole genome shotgun (WGS) entry which is preliminary data.</text>
</comment>
<dbReference type="Pfam" id="PF13365">
    <property type="entry name" value="Trypsin_2"/>
    <property type="match status" value="1"/>
</dbReference>
<name>A0ABV5BG62_9BACL</name>
<keyword evidence="5" id="KW-0812">Transmembrane</keyword>
<dbReference type="PANTHER" id="PTHR43343:SF3">
    <property type="entry name" value="PROTEASE DO-LIKE 8, CHLOROPLASTIC"/>
    <property type="match status" value="1"/>
</dbReference>
<keyword evidence="8" id="KW-1185">Reference proteome</keyword>
<feature type="compositionally biased region" description="Basic and acidic residues" evidence="4">
    <location>
        <begin position="47"/>
        <end position="62"/>
    </location>
</feature>
<gene>
    <name evidence="7" type="ORF">ACE3NQ_27745</name>
</gene>
<evidence type="ECO:0000256" key="1">
    <source>
        <dbReference type="ARBA" id="ARBA00022670"/>
    </source>
</evidence>
<dbReference type="InterPro" id="IPR036034">
    <property type="entry name" value="PDZ_sf"/>
</dbReference>
<dbReference type="PANTHER" id="PTHR43343">
    <property type="entry name" value="PEPTIDASE S12"/>
    <property type="match status" value="1"/>
</dbReference>
<feature type="domain" description="PDZ" evidence="6">
    <location>
        <begin position="424"/>
        <end position="485"/>
    </location>
</feature>
<keyword evidence="3" id="KW-0720">Serine protease</keyword>
<dbReference type="EMBL" id="JBHILM010000046">
    <property type="protein sequence ID" value="MFB5684706.1"/>
    <property type="molecule type" value="Genomic_DNA"/>
</dbReference>
<evidence type="ECO:0000313" key="8">
    <source>
        <dbReference type="Proteomes" id="UP001580407"/>
    </source>
</evidence>
<keyword evidence="5" id="KW-1133">Transmembrane helix</keyword>
<dbReference type="RefSeq" id="WP_375528376.1">
    <property type="nucleotide sequence ID" value="NZ_JBHILM010000046.1"/>
</dbReference>
<dbReference type="Gene3D" id="2.30.42.10">
    <property type="match status" value="1"/>
</dbReference>
<dbReference type="InterPro" id="IPR009003">
    <property type="entry name" value="Peptidase_S1_PA"/>
</dbReference>
<sequence>MDEFNKNNNTGRREEDEPERNNETARQPEGNDSSYYYSYGPFSSMNAEDKHTNNGMQERTEVEVTEPTPVKPVPKLYSSASQDYSNRNRQEGNWQFKQKKPKSVFKTAFLSFVAGMLVITVLMYTADRMNLFTGGVAESASVSTSSQSASSSSSNSSSSNAIPAVMPAGTADVQSVVKTASPAVVKIETLARQSSSSRRNSQFDDPLFQYFFGDSFGNRSSNNSGSQSGQLQPLGIGSGFIFDKSGYILTNNHVIEGADVVQVTVEGTNKPYEAKVLGKSADLDLAVLKIEGNEFPTVSLGDSDQAQVGEWMVAIGNPEGFEHTVTAGVLSAKGRTITINDESTGQPNEYKNLIQTDASINPGNSGGPLLNLNGQVIGMNVAVSADAQGIGFAIPSNTIKNVLDQLKNNQEIPKEPVPFIGASLIDLTSQVASQMGTSLKEGSVVGEVVYKSPAYAADLRPYDIIIGANGKKYATAQELIDFIQSQKVGSSITLNIERNGQKMDLTVKIGNKNDFQSQLDQNSGQ</sequence>
<dbReference type="PROSITE" id="PS50106">
    <property type="entry name" value="PDZ"/>
    <property type="match status" value="1"/>
</dbReference>
<accession>A0ABV5BG62</accession>
<dbReference type="InterPro" id="IPR051201">
    <property type="entry name" value="Chloro_Bact_Ser_Proteases"/>
</dbReference>